<feature type="transmembrane region" description="Helical" evidence="7">
    <location>
        <begin position="175"/>
        <end position="198"/>
    </location>
</feature>
<comment type="similarity">
    <text evidence="2">Belongs to the TMEM19 family.</text>
</comment>
<feature type="region of interest" description="Disordered" evidence="6">
    <location>
        <begin position="271"/>
        <end position="292"/>
    </location>
</feature>
<evidence type="ECO:0000256" key="5">
    <source>
        <dbReference type="ARBA" id="ARBA00023136"/>
    </source>
</evidence>
<evidence type="ECO:0000256" key="6">
    <source>
        <dbReference type="SAM" id="MobiDB-lite"/>
    </source>
</evidence>
<dbReference type="HOGENOM" id="CLU_036918_1_0_1"/>
<dbReference type="GO" id="GO:0016020">
    <property type="term" value="C:membrane"/>
    <property type="evidence" value="ECO:0007669"/>
    <property type="project" value="UniProtKB-SubCell"/>
</dbReference>
<evidence type="ECO:0000256" key="1">
    <source>
        <dbReference type="ARBA" id="ARBA00004141"/>
    </source>
</evidence>
<evidence type="ECO:0000256" key="4">
    <source>
        <dbReference type="ARBA" id="ARBA00022989"/>
    </source>
</evidence>
<feature type="transmembrane region" description="Helical" evidence="7">
    <location>
        <begin position="120"/>
        <end position="139"/>
    </location>
</feature>
<dbReference type="PANTHER" id="PTHR13353">
    <property type="entry name" value="TRANSMEMBRANE PROTEIN 19"/>
    <property type="match status" value="1"/>
</dbReference>
<reference evidence="8 9" key="1">
    <citation type="journal article" date="2014" name="Genome Announc.">
        <title>Draft genome sequence of Sclerotinia borealis, a psychrophilic plant pathogenic fungus.</title>
        <authorList>
            <person name="Mardanov A.V."/>
            <person name="Beletsky A.V."/>
            <person name="Kadnikov V.V."/>
            <person name="Ignatov A.N."/>
            <person name="Ravin N.V."/>
        </authorList>
    </citation>
    <scope>NUCLEOTIDE SEQUENCE [LARGE SCALE GENOMIC DNA]</scope>
    <source>
        <strain evidence="9">F-4157</strain>
    </source>
</reference>
<comment type="caution">
    <text evidence="8">The sequence shown here is derived from an EMBL/GenBank/DDBJ whole genome shotgun (WGS) entry which is preliminary data.</text>
</comment>
<sequence length="345" mass="36791">MKAAIAIPVTLAMVYRAGSHKSLTPAGIIAAVVTAAAHALHPWNLPFALLIIFYLIGTRVTKVKHNVKAKLTMQSTGTSGGEGARTHMQVLSNSAVASVLTLMHAYQLYKRGNDTDSSTCYAWGGDLLVVGIVANYAAVAADTFSSELGILSSTHPRLITSPSLRKVPPGTNGGVTAWGLLAGLLGSLIIVTVSMVLVPFCNPKDSTENGWSFLQRQRLTYALTIWGALGSVLDSFLGGWFQLSVVDTRTGRIVEGQGGKRVLIDAGDPTGMHHEKSAESDASNAPLKSSLKHDHPSRIIENGYLNILDNNEVNFLMALTMSLGAMGIASWVWNIPFSSIYTFKA</sequence>
<keyword evidence="5 7" id="KW-0472">Membrane</keyword>
<dbReference type="AlphaFoldDB" id="W9CLA4"/>
<gene>
    <name evidence="8" type="ORF">SBOR_3003</name>
</gene>
<dbReference type="EMBL" id="AYSA01000131">
    <property type="protein sequence ID" value="ESZ96636.1"/>
    <property type="molecule type" value="Genomic_DNA"/>
</dbReference>
<keyword evidence="4 7" id="KW-1133">Transmembrane helix</keyword>
<comment type="subcellular location">
    <subcellularLocation>
        <location evidence="1">Membrane</location>
        <topology evidence="1">Multi-pass membrane protein</topology>
    </subcellularLocation>
</comment>
<proteinExistence type="inferred from homology"/>
<dbReference type="OrthoDB" id="30881at2759"/>
<evidence type="ECO:0000256" key="2">
    <source>
        <dbReference type="ARBA" id="ARBA00009012"/>
    </source>
</evidence>
<accession>W9CLA4</accession>
<feature type="transmembrane region" description="Helical" evidence="7">
    <location>
        <begin position="219"/>
        <end position="241"/>
    </location>
</feature>
<name>W9CLA4_SCLBF</name>
<dbReference type="Proteomes" id="UP000019487">
    <property type="component" value="Unassembled WGS sequence"/>
</dbReference>
<protein>
    <recommendedName>
        <fullName evidence="10">DUF92 domain protein</fullName>
    </recommendedName>
</protein>
<evidence type="ECO:0008006" key="10">
    <source>
        <dbReference type="Google" id="ProtNLM"/>
    </source>
</evidence>
<dbReference type="STRING" id="1432307.W9CLA4"/>
<dbReference type="PANTHER" id="PTHR13353:SF5">
    <property type="entry name" value="TRANSMEMBRANE PROTEIN 19"/>
    <property type="match status" value="1"/>
</dbReference>
<organism evidence="8 9">
    <name type="scientific">Sclerotinia borealis (strain F-4128)</name>
    <dbReference type="NCBI Taxonomy" id="1432307"/>
    <lineage>
        <taxon>Eukaryota</taxon>
        <taxon>Fungi</taxon>
        <taxon>Dikarya</taxon>
        <taxon>Ascomycota</taxon>
        <taxon>Pezizomycotina</taxon>
        <taxon>Leotiomycetes</taxon>
        <taxon>Helotiales</taxon>
        <taxon>Sclerotiniaceae</taxon>
        <taxon>Sclerotinia</taxon>
    </lineage>
</organism>
<feature type="transmembrane region" description="Helical" evidence="7">
    <location>
        <begin position="26"/>
        <end position="56"/>
    </location>
</feature>
<keyword evidence="9" id="KW-1185">Reference proteome</keyword>
<keyword evidence="3 7" id="KW-0812">Transmembrane</keyword>
<evidence type="ECO:0000256" key="3">
    <source>
        <dbReference type="ARBA" id="ARBA00022692"/>
    </source>
</evidence>
<feature type="transmembrane region" description="Helical" evidence="7">
    <location>
        <begin position="315"/>
        <end position="335"/>
    </location>
</feature>
<dbReference type="InterPro" id="IPR002794">
    <property type="entry name" value="DUF92_TMEM19"/>
</dbReference>
<evidence type="ECO:0000313" key="8">
    <source>
        <dbReference type="EMBL" id="ESZ96636.1"/>
    </source>
</evidence>
<evidence type="ECO:0000313" key="9">
    <source>
        <dbReference type="Proteomes" id="UP000019487"/>
    </source>
</evidence>
<dbReference type="Pfam" id="PF01940">
    <property type="entry name" value="DUF92"/>
    <property type="match status" value="1"/>
</dbReference>
<evidence type="ECO:0000256" key="7">
    <source>
        <dbReference type="SAM" id="Phobius"/>
    </source>
</evidence>